<dbReference type="PANTHER" id="PTHR35394">
    <property type="entry name" value="DUF3176 DOMAIN-CONTAINING PROTEIN"/>
    <property type="match status" value="1"/>
</dbReference>
<protein>
    <submittedName>
        <fullName evidence="2">Uncharacterized protein</fullName>
    </submittedName>
</protein>
<keyword evidence="1" id="KW-1133">Transmembrane helix</keyword>
<feature type="transmembrane region" description="Helical" evidence="1">
    <location>
        <begin position="541"/>
        <end position="563"/>
    </location>
</feature>
<comment type="caution">
    <text evidence="2">The sequence shown here is derived from an EMBL/GenBank/DDBJ whole genome shotgun (WGS) entry which is preliminary data.</text>
</comment>
<dbReference type="GeneID" id="19174259"/>
<proteinExistence type="predicted"/>
<organism evidence="2 3">
    <name type="scientific">Capronia epimyces CBS 606.96</name>
    <dbReference type="NCBI Taxonomy" id="1182542"/>
    <lineage>
        <taxon>Eukaryota</taxon>
        <taxon>Fungi</taxon>
        <taxon>Dikarya</taxon>
        <taxon>Ascomycota</taxon>
        <taxon>Pezizomycotina</taxon>
        <taxon>Eurotiomycetes</taxon>
        <taxon>Chaetothyriomycetidae</taxon>
        <taxon>Chaetothyriales</taxon>
        <taxon>Herpotrichiellaceae</taxon>
        <taxon>Capronia</taxon>
    </lineage>
</organism>
<sequence length="626" mass="68487">MESFTQVQDAYSNESKSKIPIVQSTEQCADEGGHGNRRPSRRFPRVDPWETLVEKLWLFEIIALAVSLVALLAIVTILRVTEGRRVPTWQIKPKHTKPLTVTINSVVSIFSTIVKSTVLIPVIAALGELKWIWFRQDHRLTDFQVFDSAAKGPLGAALMLWTFRGRNLACLGAMIVIGSLTLDFAFQQLITFPLKPVGVGQATIARTNEYSAFRPGYITGLKLPEIPMVAAVFKGMYGDNTTCPVTPGCTTGNCTWTEQYTSLGVCSKCYSTTNLIQKQCGTYNMTEVDENGDLTVVGDPVPYCNYTLPSGQSIAGIIGLESDSLPVVDVGINPASGDTYFGSTLTAHLATISVMRASWEQGANGFAPVDVNATECGLDLCVIKYKGNQQKSVFTEQVVDTFINTTDHSPFSTPEGGSTMPAVIQPPASWTNHSSANASNIYYVDPFTIQALQFEFSQTESPLWGGQYNDSFGSSASPSNDFVSYVRFMGDGGMETMMQSLATCMTQRMRRAPGAGTNLQGPGTIALGEANQDMPHVHVRWGWLALPATLLLLSAIFLAATVLEAKREGATMLWKTNSLAHFYHPLPDDGTHKLRDAYSAKHAEKIARDMRVRWEETEHGGRFVVL</sequence>
<keyword evidence="3" id="KW-1185">Reference proteome</keyword>
<dbReference type="AlphaFoldDB" id="W9XJ72"/>
<keyword evidence="1" id="KW-0472">Membrane</keyword>
<evidence type="ECO:0000313" key="2">
    <source>
        <dbReference type="EMBL" id="EXJ77021.1"/>
    </source>
</evidence>
<dbReference type="Proteomes" id="UP000019478">
    <property type="component" value="Unassembled WGS sequence"/>
</dbReference>
<gene>
    <name evidence="2" type="ORF">A1O3_10178</name>
</gene>
<feature type="transmembrane region" description="Helical" evidence="1">
    <location>
        <begin position="56"/>
        <end position="78"/>
    </location>
</feature>
<dbReference type="STRING" id="1182542.W9XJ72"/>
<feature type="transmembrane region" description="Helical" evidence="1">
    <location>
        <begin position="168"/>
        <end position="186"/>
    </location>
</feature>
<dbReference type="InterPro" id="IPR021514">
    <property type="entry name" value="DUF3176"/>
</dbReference>
<dbReference type="EMBL" id="AMGY01000011">
    <property type="protein sequence ID" value="EXJ77021.1"/>
    <property type="molecule type" value="Genomic_DNA"/>
</dbReference>
<name>W9XJ72_9EURO</name>
<reference evidence="2 3" key="1">
    <citation type="submission" date="2013-03" db="EMBL/GenBank/DDBJ databases">
        <title>The Genome Sequence of Capronia epimyces CBS 606.96.</title>
        <authorList>
            <consortium name="The Broad Institute Genomics Platform"/>
            <person name="Cuomo C."/>
            <person name="de Hoog S."/>
            <person name="Gorbushina A."/>
            <person name="Walker B."/>
            <person name="Young S.K."/>
            <person name="Zeng Q."/>
            <person name="Gargeya S."/>
            <person name="Fitzgerald M."/>
            <person name="Haas B."/>
            <person name="Abouelleil A."/>
            <person name="Allen A.W."/>
            <person name="Alvarado L."/>
            <person name="Arachchi H.M."/>
            <person name="Berlin A.M."/>
            <person name="Chapman S.B."/>
            <person name="Gainer-Dewar J."/>
            <person name="Goldberg J."/>
            <person name="Griggs A."/>
            <person name="Gujja S."/>
            <person name="Hansen M."/>
            <person name="Howarth C."/>
            <person name="Imamovic A."/>
            <person name="Ireland A."/>
            <person name="Larimer J."/>
            <person name="McCowan C."/>
            <person name="Murphy C."/>
            <person name="Pearson M."/>
            <person name="Poon T.W."/>
            <person name="Priest M."/>
            <person name="Roberts A."/>
            <person name="Saif S."/>
            <person name="Shea T."/>
            <person name="Sisk P."/>
            <person name="Sykes S."/>
            <person name="Wortman J."/>
            <person name="Nusbaum C."/>
            <person name="Birren B."/>
        </authorList>
    </citation>
    <scope>NUCLEOTIDE SEQUENCE [LARGE SCALE GENOMIC DNA]</scope>
    <source>
        <strain evidence="2 3">CBS 606.96</strain>
    </source>
</reference>
<evidence type="ECO:0000256" key="1">
    <source>
        <dbReference type="SAM" id="Phobius"/>
    </source>
</evidence>
<dbReference type="HOGENOM" id="CLU_015092_4_1_1"/>
<dbReference type="eggNOG" id="ENOG502RZ8N">
    <property type="taxonomic scope" value="Eukaryota"/>
</dbReference>
<accession>W9XJ72</accession>
<keyword evidence="1" id="KW-0812">Transmembrane</keyword>
<dbReference type="OrthoDB" id="5376804at2759"/>
<evidence type="ECO:0000313" key="3">
    <source>
        <dbReference type="Proteomes" id="UP000019478"/>
    </source>
</evidence>
<dbReference type="PANTHER" id="PTHR35394:SF5">
    <property type="entry name" value="DUF3176 DOMAIN-CONTAINING PROTEIN"/>
    <property type="match status" value="1"/>
</dbReference>
<dbReference type="Pfam" id="PF11374">
    <property type="entry name" value="DUF3176"/>
    <property type="match status" value="1"/>
</dbReference>
<dbReference type="RefSeq" id="XP_007738459.1">
    <property type="nucleotide sequence ID" value="XM_007740269.1"/>
</dbReference>